<feature type="transmembrane region" description="Helical" evidence="10">
    <location>
        <begin position="181"/>
        <end position="199"/>
    </location>
</feature>
<feature type="transmembrane region" description="Helical" evidence="10">
    <location>
        <begin position="122"/>
        <end position="143"/>
    </location>
</feature>
<keyword evidence="6 10" id="KW-1133">Transmembrane helix</keyword>
<keyword evidence="8 10" id="KW-0443">Lipid metabolism</keyword>
<dbReference type="GO" id="GO:0019902">
    <property type="term" value="F:phosphatase binding"/>
    <property type="evidence" value="ECO:0007669"/>
    <property type="project" value="InterPro"/>
</dbReference>
<evidence type="ECO:0000256" key="2">
    <source>
        <dbReference type="ARBA" id="ARBA00009187"/>
    </source>
</evidence>
<protein>
    <recommendedName>
        <fullName evidence="10">Protein ARV</fullName>
    </recommendedName>
</protein>
<dbReference type="AlphaFoldDB" id="A0A5N4AW90"/>
<evidence type="ECO:0000256" key="4">
    <source>
        <dbReference type="ARBA" id="ARBA00022692"/>
    </source>
</evidence>
<dbReference type="GO" id="GO:0032366">
    <property type="term" value="P:intracellular sterol transport"/>
    <property type="evidence" value="ECO:0007669"/>
    <property type="project" value="UniProtKB-UniRule"/>
</dbReference>
<dbReference type="InterPro" id="IPR026142">
    <property type="entry name" value="Pro_pase_1_reg_su_36"/>
</dbReference>
<comment type="subcellular location">
    <subcellularLocation>
        <location evidence="1 10">Endoplasmic reticulum membrane</location>
        <topology evidence="1 10">Multi-pass membrane protein</topology>
    </subcellularLocation>
</comment>
<sequence>MITESRNYICINCGTPTVELCKKYSETVLKLVNCSKCKLVADKYIEYDIVIVIIDLILLQKEAYRHILYNSEFTSHWKLAAMLQMMEAYSDWVRTAKHKRNYKLTYEYATTDVELYMLSFRVIFRSICYLLIILALTAVYNLVKKQKISKSFPIVWKAIVLSNFGSFLLLPSLIWDSTLQDLHIIFVALYTTLSQLLAYTGKKMNIGHPSNFKNGFWMWDEVNNGLLFVNKDISPRLPSTLNVNAIRAAATKVTRNEMKFRETVDHLDKARFRRYHQRRCKPNEPDVITIQDVKDVAIYIANPRNLSRDLLKLLHTVTMDKFLRALIVYFQFFILIWEKLLLRREEKKRKLYQPIVTQIEDSLRNDLADLRCVVSREYGTILIGAEKTKKFHHMLSNKNNISLSDKDRKLFEEIVSMSVRIVWIALHRKNLNLIETEMNQLLRTKIFNGRACGEDLHKSQEEENILYGTANIMEKKLLQHSLMTKELMLGQHDYRLLMIGVKQYEPTDERLEYLEVAFTAPEELLVKEGVTVGLLGLPRSDYDAMLISLTHNAKKRLAKKPRILPEFKIPPSIHHSTADMPKAFPKKPPLYKDTSQKITARKKQFDMWNKVWERGSEVREMSILDLSRTQSQALLSSRSSISMATRRSIQVEQCTM</sequence>
<dbReference type="Pfam" id="PF04161">
    <property type="entry name" value="Arv1"/>
    <property type="match status" value="1"/>
</dbReference>
<comment type="function">
    <text evidence="10">Mediator of sterol homeostasis involved in sterol uptake, trafficking and distribution into membranes.</text>
</comment>
<evidence type="ECO:0000256" key="5">
    <source>
        <dbReference type="ARBA" id="ARBA00022824"/>
    </source>
</evidence>
<evidence type="ECO:0000256" key="1">
    <source>
        <dbReference type="ARBA" id="ARBA00004477"/>
    </source>
</evidence>
<dbReference type="GO" id="GO:0097036">
    <property type="term" value="P:regulation of plasma membrane sterol distribution"/>
    <property type="evidence" value="ECO:0007669"/>
    <property type="project" value="UniProtKB-UniRule"/>
</dbReference>
<dbReference type="InterPro" id="IPR007290">
    <property type="entry name" value="Arv1"/>
</dbReference>
<keyword evidence="3 10" id="KW-0813">Transport</keyword>
<dbReference type="Pfam" id="PF14895">
    <property type="entry name" value="PPPI_inhib"/>
    <property type="match status" value="1"/>
</dbReference>
<keyword evidence="7 10" id="KW-0445">Lipid transport</keyword>
<dbReference type="InParanoid" id="A0A5N4AW90"/>
<keyword evidence="12" id="KW-1185">Reference proteome</keyword>
<dbReference type="Proteomes" id="UP000327044">
    <property type="component" value="Unassembled WGS sequence"/>
</dbReference>
<keyword evidence="9 10" id="KW-0472">Membrane</keyword>
<name>A0A5N4AW90_PHOPY</name>
<evidence type="ECO:0000256" key="3">
    <source>
        <dbReference type="ARBA" id="ARBA00022448"/>
    </source>
</evidence>
<evidence type="ECO:0000256" key="6">
    <source>
        <dbReference type="ARBA" id="ARBA00022989"/>
    </source>
</evidence>
<reference evidence="11 12" key="1">
    <citation type="journal article" date="2018" name="Elife">
        <title>Firefly genomes illuminate parallel origins of bioluminescence in beetles.</title>
        <authorList>
            <person name="Fallon T.R."/>
            <person name="Lower S.E."/>
            <person name="Chang C.H."/>
            <person name="Bessho-Uehara M."/>
            <person name="Martin G.J."/>
            <person name="Bewick A.J."/>
            <person name="Behringer M."/>
            <person name="Debat H.J."/>
            <person name="Wong I."/>
            <person name="Day J.C."/>
            <person name="Suvorov A."/>
            <person name="Silva C.J."/>
            <person name="Stanger-Hall K.F."/>
            <person name="Hall D.W."/>
            <person name="Schmitz R.J."/>
            <person name="Nelson D.R."/>
            <person name="Lewis S.M."/>
            <person name="Shigenobu S."/>
            <person name="Bybee S.M."/>
            <person name="Larracuente A.M."/>
            <person name="Oba Y."/>
            <person name="Weng J.K."/>
        </authorList>
    </citation>
    <scope>NUCLEOTIDE SEQUENCE [LARGE SCALE GENOMIC DNA]</scope>
    <source>
        <strain evidence="11">1611_PpyrPB1</strain>
        <tissue evidence="11">Whole body</tissue>
    </source>
</reference>
<evidence type="ECO:0000256" key="7">
    <source>
        <dbReference type="ARBA" id="ARBA00023055"/>
    </source>
</evidence>
<dbReference type="GO" id="GO:0016125">
    <property type="term" value="P:sterol metabolic process"/>
    <property type="evidence" value="ECO:0007669"/>
    <property type="project" value="UniProtKB-UniRule"/>
</dbReference>
<feature type="transmembrane region" description="Helical" evidence="10">
    <location>
        <begin position="155"/>
        <end position="175"/>
    </location>
</feature>
<evidence type="ECO:0000313" key="12">
    <source>
        <dbReference type="Proteomes" id="UP000327044"/>
    </source>
</evidence>
<keyword evidence="5 10" id="KW-0256">Endoplasmic reticulum</keyword>
<dbReference type="GO" id="GO:0005789">
    <property type="term" value="C:endoplasmic reticulum membrane"/>
    <property type="evidence" value="ECO:0007669"/>
    <property type="project" value="UniProtKB-SubCell"/>
</dbReference>
<evidence type="ECO:0000256" key="8">
    <source>
        <dbReference type="ARBA" id="ARBA00023098"/>
    </source>
</evidence>
<evidence type="ECO:0000256" key="9">
    <source>
        <dbReference type="ARBA" id="ARBA00023136"/>
    </source>
</evidence>
<proteinExistence type="inferred from homology"/>
<evidence type="ECO:0000313" key="11">
    <source>
        <dbReference type="EMBL" id="KAB0801635.1"/>
    </source>
</evidence>
<accession>A0A5N4AW90</accession>
<dbReference type="PANTHER" id="PTHR21055:SF3">
    <property type="entry name" value="PROTEIN PHOSPHATASE 1 REGULATORY SUBUNIT 36"/>
    <property type="match status" value="1"/>
</dbReference>
<organism evidence="11 12">
    <name type="scientific">Photinus pyralis</name>
    <name type="common">Common eastern firefly</name>
    <name type="synonym">Lampyris pyralis</name>
    <dbReference type="NCBI Taxonomy" id="7054"/>
    <lineage>
        <taxon>Eukaryota</taxon>
        <taxon>Metazoa</taxon>
        <taxon>Ecdysozoa</taxon>
        <taxon>Arthropoda</taxon>
        <taxon>Hexapoda</taxon>
        <taxon>Insecta</taxon>
        <taxon>Pterygota</taxon>
        <taxon>Neoptera</taxon>
        <taxon>Endopterygota</taxon>
        <taxon>Coleoptera</taxon>
        <taxon>Polyphaga</taxon>
        <taxon>Elateriformia</taxon>
        <taxon>Elateroidea</taxon>
        <taxon>Lampyridae</taxon>
        <taxon>Lampyrinae</taxon>
        <taxon>Photinus</taxon>
    </lineage>
</organism>
<dbReference type="PANTHER" id="PTHR21055">
    <property type="entry name" value="PROTEIN PHOSPHATASE 1 REGULATORY SUBUNIT 36"/>
    <property type="match status" value="1"/>
</dbReference>
<keyword evidence="4 10" id="KW-0812">Transmembrane</keyword>
<gene>
    <name evidence="11" type="ORF">PPYR_03821</name>
</gene>
<comment type="similarity">
    <text evidence="2 10">Belongs to the ARV1 family.</text>
</comment>
<evidence type="ECO:0000256" key="10">
    <source>
        <dbReference type="RuleBase" id="RU368065"/>
    </source>
</evidence>
<dbReference type="EMBL" id="VVIM01000002">
    <property type="protein sequence ID" value="KAB0801635.1"/>
    <property type="molecule type" value="Genomic_DNA"/>
</dbReference>
<comment type="caution">
    <text evidence="11">The sequence shown here is derived from an EMBL/GenBank/DDBJ whole genome shotgun (WGS) entry which is preliminary data.</text>
</comment>